<proteinExistence type="predicted"/>
<evidence type="ECO:0000256" key="2">
    <source>
        <dbReference type="ARBA" id="ARBA00023285"/>
    </source>
</evidence>
<dbReference type="Proteomes" id="UP000296468">
    <property type="component" value="Chromosome"/>
</dbReference>
<evidence type="ECO:0000313" key="3">
    <source>
        <dbReference type="EMBL" id="QBZ90403.1"/>
    </source>
</evidence>
<dbReference type="AlphaFoldDB" id="A0A4P7PJC3"/>
<sequence length="440" mass="48111">MPGMHGTCCNPARRRNMLFTDKYVDRLEQLLCIDTVTPMETGQPSCIAQANMLFAQWAQAVGMREVFNGPGALPDEARVPVSVQRRMNEAPQFLAWQPHSVLEIGNGPRERTVMFNFHMDTVSPHLPVQVVDGCVQGRGAVDNKGPGLAVLAALEALQMQEPQVLDDIRVLIQVVAGEEGGAMGVYGTRYLCEQGYLGCLNIFVEPTGPGYFDASTTSMTYEVRMDGRDSTDDFPQQGDNASLVLGFIAQAMAAQLAEPLHALQVKMTLAGLHTGIHHNRVYGSGHCLFNFAYRSTAQARDAEVLIEQAFDQALQQCGSRFAQSPPFLMTVERLRTTCSARWLKRGLPVLNNRHVALQRLLGEAGIVPNPDAEQAFTCDAMWAQGNGAYSVVWGPGSLADNGAHTSREYVSINDLDTFAVAVKGLLRRFAEPIENTLKQG</sequence>
<reference evidence="3 4" key="1">
    <citation type="journal article" date="2019" name="Front. Microbiol.">
        <title>In silico and Genetic Analyses of Cyclic Lipopeptide Synthetic Gene Clusters in Pseudomonas sp. 11K1.</title>
        <authorList>
            <person name="Zhao H."/>
            <person name="Liu Y.P."/>
            <person name="Zhang L.Q."/>
        </authorList>
    </citation>
    <scope>NUCLEOTIDE SEQUENCE [LARGE SCALE GENOMIC DNA]</scope>
    <source>
        <strain evidence="3 4">11K1</strain>
    </source>
</reference>
<evidence type="ECO:0000256" key="1">
    <source>
        <dbReference type="ARBA" id="ARBA00022801"/>
    </source>
</evidence>
<evidence type="ECO:0000313" key="4">
    <source>
        <dbReference type="Proteomes" id="UP000296468"/>
    </source>
</evidence>
<dbReference type="SUPFAM" id="SSF53187">
    <property type="entry name" value="Zn-dependent exopeptidases"/>
    <property type="match status" value="1"/>
</dbReference>
<keyword evidence="1 3" id="KW-0378">Hydrolase</keyword>
<dbReference type="Pfam" id="PF01546">
    <property type="entry name" value="Peptidase_M20"/>
    <property type="match status" value="1"/>
</dbReference>
<gene>
    <name evidence="3" type="ORF">EPZ47_17345</name>
</gene>
<name>A0A4P7PJC3_9PSED</name>
<dbReference type="InterPro" id="IPR002933">
    <property type="entry name" value="Peptidase_M20"/>
</dbReference>
<dbReference type="PANTHER" id="PTHR43808">
    <property type="entry name" value="ACETYLORNITHINE DEACETYLASE"/>
    <property type="match status" value="1"/>
</dbReference>
<dbReference type="InterPro" id="IPR050072">
    <property type="entry name" value="Peptidase_M20A"/>
</dbReference>
<organism evidence="3 4">
    <name type="scientific">Pseudomonas viciae</name>
    <dbReference type="NCBI Taxonomy" id="2505979"/>
    <lineage>
        <taxon>Bacteria</taxon>
        <taxon>Pseudomonadati</taxon>
        <taxon>Pseudomonadota</taxon>
        <taxon>Gammaproteobacteria</taxon>
        <taxon>Pseudomonadales</taxon>
        <taxon>Pseudomonadaceae</taxon>
        <taxon>Pseudomonas</taxon>
    </lineage>
</organism>
<dbReference type="KEGG" id="pvk:EPZ47_17345"/>
<dbReference type="GO" id="GO:0016787">
    <property type="term" value="F:hydrolase activity"/>
    <property type="evidence" value="ECO:0007669"/>
    <property type="project" value="UniProtKB-KW"/>
</dbReference>
<protein>
    <submittedName>
        <fullName evidence="3">M20/M25/M40 family metallo-hydrolase</fullName>
    </submittedName>
</protein>
<dbReference type="EMBL" id="CP035088">
    <property type="protein sequence ID" value="QBZ90403.1"/>
    <property type="molecule type" value="Genomic_DNA"/>
</dbReference>
<accession>A0A4P7PJC3</accession>
<keyword evidence="2" id="KW-0170">Cobalt</keyword>
<dbReference type="Gene3D" id="3.40.630.10">
    <property type="entry name" value="Zn peptidases"/>
    <property type="match status" value="2"/>
</dbReference>